<feature type="repeat" description="TPR" evidence="3">
    <location>
        <begin position="452"/>
        <end position="485"/>
    </location>
</feature>
<dbReference type="EMBL" id="CAJNOG010000009">
    <property type="protein sequence ID" value="CAF0740385.1"/>
    <property type="molecule type" value="Genomic_DNA"/>
</dbReference>
<evidence type="ECO:0000256" key="1">
    <source>
        <dbReference type="ARBA" id="ARBA00022737"/>
    </source>
</evidence>
<feature type="repeat" description="TPR" evidence="3">
    <location>
        <begin position="536"/>
        <end position="569"/>
    </location>
</feature>
<evidence type="ECO:0000313" key="7">
    <source>
        <dbReference type="EMBL" id="CAF4021634.1"/>
    </source>
</evidence>
<dbReference type="EMBL" id="CAJOAZ010002624">
    <property type="protein sequence ID" value="CAF3945729.1"/>
    <property type="molecule type" value="Genomic_DNA"/>
</dbReference>
<sequence>MGLQSSKGNVILSNEVGASNVGKARQRMAQNYLLIWADANNDQADKDCHNTLARLKDVVNDVNLCTEPDQCIQVLNQVNNKRAFITTSGSFGLNLVPEIHGIPQLDAIYIFCSDKSRHEEWTQNWTKVKGVHTNTKDICQALQLAVKQCDEDTIVATFLTINESNHLEPNFMYTQIFKEVLLDIEYDHKAIKDMATCCREVFIDNPIELQLINEFERDYRPQKAIWWYTRECFTYKMLNQALQIMDVDIMINMGFFLRDLHQQIQQLYEQQIGSYHGKSFVVYRGQGLMKSDFEKLQITKGRLMSNNSFMLTSKDEKVSLEFARCASTKTDMVGILFIMSIDPCTKSVPYASIKEMSYFNEDEILFSMHTVFRVNAIKQMDNNNPLYQVELELTSDDDKQLRLLTDRIRGEASGSTGWERLGNLLLQIGQFNKAEELYNVLLEQTSDESEKVHYYNQLGYIRDDQDDYKKAVWYYEQGLEIQQKTLPSNHFLLASSYNNIGRVYDNMEEYSRALSFYEKALEIWQKALPSNHPDLATSYNNIGLVCNKIGEYSQALSYHEKALEIQQKTLPAANPDLSSSYCWVGSVYKNMKDYSRALSYFERALDIKQRRLPPTHPVIKNVKESIEVVKEEILKKNS</sequence>
<dbReference type="Pfam" id="PF13424">
    <property type="entry name" value="TPR_12"/>
    <property type="match status" value="1"/>
</dbReference>
<evidence type="ECO:0008006" key="9">
    <source>
        <dbReference type="Google" id="ProtNLM"/>
    </source>
</evidence>
<feature type="repeat" description="TPR" evidence="3">
    <location>
        <begin position="415"/>
        <end position="448"/>
    </location>
</feature>
<evidence type="ECO:0000256" key="3">
    <source>
        <dbReference type="PROSITE-ProRule" id="PRU00339"/>
    </source>
</evidence>
<dbReference type="AlphaFoldDB" id="A0A819PVT3"/>
<dbReference type="Gene3D" id="1.25.40.10">
    <property type="entry name" value="Tetratricopeptide repeat domain"/>
    <property type="match status" value="1"/>
</dbReference>
<organism evidence="7 8">
    <name type="scientific">Adineta steineri</name>
    <dbReference type="NCBI Taxonomy" id="433720"/>
    <lineage>
        <taxon>Eukaryota</taxon>
        <taxon>Metazoa</taxon>
        <taxon>Spiralia</taxon>
        <taxon>Gnathifera</taxon>
        <taxon>Rotifera</taxon>
        <taxon>Eurotatoria</taxon>
        <taxon>Bdelloidea</taxon>
        <taxon>Adinetida</taxon>
        <taxon>Adinetidae</taxon>
        <taxon>Adineta</taxon>
    </lineage>
</organism>
<dbReference type="EMBL" id="CAJOBB010003119">
    <property type="protein sequence ID" value="CAF4021634.1"/>
    <property type="molecule type" value="Genomic_DNA"/>
</dbReference>
<proteinExistence type="predicted"/>
<dbReference type="InterPro" id="IPR019734">
    <property type="entry name" value="TPR_rpt"/>
</dbReference>
<reference evidence="7" key="1">
    <citation type="submission" date="2021-02" db="EMBL/GenBank/DDBJ databases">
        <authorList>
            <person name="Nowell W R."/>
        </authorList>
    </citation>
    <scope>NUCLEOTIDE SEQUENCE</scope>
</reference>
<dbReference type="Gene3D" id="3.90.176.10">
    <property type="entry name" value="Toxin ADP-ribosyltransferase, Chain A, domain 1"/>
    <property type="match status" value="1"/>
</dbReference>
<evidence type="ECO:0000313" key="4">
    <source>
        <dbReference type="EMBL" id="CAF0740385.1"/>
    </source>
</evidence>
<dbReference type="Pfam" id="PF13181">
    <property type="entry name" value="TPR_8"/>
    <property type="match status" value="2"/>
</dbReference>
<evidence type="ECO:0000313" key="6">
    <source>
        <dbReference type="EMBL" id="CAF3945729.1"/>
    </source>
</evidence>
<accession>A0A819PVT3</accession>
<comment type="caution">
    <text evidence="7">The sequence shown here is derived from an EMBL/GenBank/DDBJ whole genome shotgun (WGS) entry which is preliminary data.</text>
</comment>
<dbReference type="PROSITE" id="PS50005">
    <property type="entry name" value="TPR"/>
    <property type="match status" value="5"/>
</dbReference>
<dbReference type="SMART" id="SM00028">
    <property type="entry name" value="TPR"/>
    <property type="match status" value="5"/>
</dbReference>
<dbReference type="Proteomes" id="UP000663844">
    <property type="component" value="Unassembled WGS sequence"/>
</dbReference>
<gene>
    <name evidence="5" type="ORF">IZO911_LOCUS26754</name>
    <name evidence="4" type="ORF">JYZ213_LOCUS1831</name>
    <name evidence="7" type="ORF">KXQ929_LOCUS29715</name>
    <name evidence="6" type="ORF">OXD698_LOCUS26384</name>
</gene>
<evidence type="ECO:0000313" key="5">
    <source>
        <dbReference type="EMBL" id="CAF1168564.1"/>
    </source>
</evidence>
<keyword evidence="2 3" id="KW-0802">TPR repeat</keyword>
<dbReference type="PANTHER" id="PTHR45641">
    <property type="entry name" value="TETRATRICOPEPTIDE REPEAT PROTEIN (AFU_ORTHOLOGUE AFUA_6G03870)"/>
    <property type="match status" value="1"/>
</dbReference>
<feature type="repeat" description="TPR" evidence="3">
    <location>
        <begin position="494"/>
        <end position="527"/>
    </location>
</feature>
<dbReference type="InterPro" id="IPR011990">
    <property type="entry name" value="TPR-like_helical_dom_sf"/>
</dbReference>
<dbReference type="SUPFAM" id="SSF48452">
    <property type="entry name" value="TPR-like"/>
    <property type="match status" value="1"/>
</dbReference>
<dbReference type="Proteomes" id="UP000663845">
    <property type="component" value="Unassembled WGS sequence"/>
</dbReference>
<dbReference type="Proteomes" id="UP000663868">
    <property type="component" value="Unassembled WGS sequence"/>
</dbReference>
<dbReference type="SUPFAM" id="SSF56399">
    <property type="entry name" value="ADP-ribosylation"/>
    <property type="match status" value="1"/>
</dbReference>
<dbReference type="EMBL" id="CAJNOE010000354">
    <property type="protein sequence ID" value="CAF1168564.1"/>
    <property type="molecule type" value="Genomic_DNA"/>
</dbReference>
<keyword evidence="1" id="KW-0677">Repeat</keyword>
<feature type="repeat" description="TPR" evidence="3">
    <location>
        <begin position="578"/>
        <end position="611"/>
    </location>
</feature>
<dbReference type="Proteomes" id="UP000663860">
    <property type="component" value="Unassembled WGS sequence"/>
</dbReference>
<dbReference type="PANTHER" id="PTHR45641:SF19">
    <property type="entry name" value="NEPHROCYSTIN-3"/>
    <property type="match status" value="1"/>
</dbReference>
<evidence type="ECO:0000256" key="2">
    <source>
        <dbReference type="ARBA" id="ARBA00022803"/>
    </source>
</evidence>
<dbReference type="PROSITE" id="PS50293">
    <property type="entry name" value="TPR_REGION"/>
    <property type="match status" value="1"/>
</dbReference>
<protein>
    <recommendedName>
        <fullName evidence="9">NAD(P)(+)--arginine ADP-ribosyltransferase</fullName>
    </recommendedName>
</protein>
<name>A0A819PVT3_9BILA</name>
<evidence type="ECO:0000313" key="8">
    <source>
        <dbReference type="Proteomes" id="UP000663868"/>
    </source>
</evidence>